<dbReference type="Gene3D" id="2.60.120.1360">
    <property type="match status" value="1"/>
</dbReference>
<feature type="domain" description="SGNH hydrolase-type esterase" evidence="1">
    <location>
        <begin position="296"/>
        <end position="456"/>
    </location>
</feature>
<proteinExistence type="predicted"/>
<evidence type="ECO:0000313" key="2">
    <source>
        <dbReference type="EMBL" id="ASM76590.1"/>
    </source>
</evidence>
<dbReference type="InterPro" id="IPR036514">
    <property type="entry name" value="SGNH_hydro_sf"/>
</dbReference>
<gene>
    <name evidence="2" type="ORF">VITFI_CDS0812</name>
</gene>
<name>A0A221KCM7_VITFI</name>
<organism evidence="2 3">
    <name type="scientific">Vitreoscilla filiformis</name>
    <dbReference type="NCBI Taxonomy" id="63"/>
    <lineage>
        <taxon>Bacteria</taxon>
        <taxon>Pseudomonadati</taxon>
        <taxon>Pseudomonadota</taxon>
        <taxon>Betaproteobacteria</taxon>
        <taxon>Neisseriales</taxon>
        <taxon>Neisseriaceae</taxon>
        <taxon>Vitreoscilla</taxon>
    </lineage>
</organism>
<reference evidence="2 3" key="1">
    <citation type="submission" date="2017-07" db="EMBL/GenBank/DDBJ databases">
        <title>Complete Genome Sequence of the cosmetic ferment Vitreoscilla filiformis (ATCC15551).</title>
        <authorList>
            <person name="Contreras S."/>
            <person name="Sagory-Zalkind P."/>
            <person name="Blanquart H."/>
            <person name="Iltis A."/>
            <person name="Morand S.C."/>
        </authorList>
    </citation>
    <scope>NUCLEOTIDE SEQUENCE [LARGE SCALE GENOMIC DNA]</scope>
    <source>
        <strain evidence="2 3">ATCC 15551</strain>
    </source>
</reference>
<dbReference type="Pfam" id="PF13472">
    <property type="entry name" value="Lipase_GDSL_2"/>
    <property type="match status" value="1"/>
</dbReference>
<dbReference type="Proteomes" id="UP000199729">
    <property type="component" value="Chromosome"/>
</dbReference>
<dbReference type="EMBL" id="CP022423">
    <property type="protein sequence ID" value="ASM76590.1"/>
    <property type="molecule type" value="Genomic_DNA"/>
</dbReference>
<sequence>MAGVWMAASNAALSAPTAPSLLPLARVQVRLPSGPTHSTVVADLSCPSVATPSAVASRAARPAAPPASDPLDIPDADSVAASLRDLARDAANGNPLAFAPAQDRLDDVLRGLTAGRRTPLRVAIWGDSHLAAGFFTDTLVRQTGLPPERVQASFLPGSINRPGIRLPLRRSCLSAGWRHEPGYLSGNGTAPGPGLVNLSTSEAGSWLALDLRNAAGQPERRPLRLLYQQTPTPIQLAISLDGGQEYMIELPGGPAGPAALDLLRDTPVTQLRLRLLQGALRWHGLAFGAAPAGASPALILDVFGYPGATANAWRQADLAYLGNWFQDTRYDVVMLEYGTNEGNVRSLDGPTYQQNLRQAVGKLRTLFPQAACVLIAPGDRGTLVRRGSAGSEDLLRFSRIHADIGRLQHQVAQDFGCKVWSMQTAMGGLGSAYQWVRQTPALMARDLIHFSVPGYQQLARQFFSELGWDRVDWARVGIAAPALAEVEATDAVALSASQAASGLTPEGTSASQVQ</sequence>
<accession>A0A221KCM7</accession>
<dbReference type="AlphaFoldDB" id="A0A221KCM7"/>
<keyword evidence="3" id="KW-1185">Reference proteome</keyword>
<evidence type="ECO:0000259" key="1">
    <source>
        <dbReference type="Pfam" id="PF13472"/>
    </source>
</evidence>
<evidence type="ECO:0000313" key="3">
    <source>
        <dbReference type="Proteomes" id="UP000199729"/>
    </source>
</evidence>
<dbReference type="Gene3D" id="3.40.50.1110">
    <property type="entry name" value="SGNH hydrolase"/>
    <property type="match status" value="1"/>
</dbReference>
<dbReference type="GO" id="GO:0016788">
    <property type="term" value="F:hydrolase activity, acting on ester bonds"/>
    <property type="evidence" value="ECO:0007669"/>
    <property type="project" value="UniProtKB-ARBA"/>
</dbReference>
<dbReference type="KEGG" id="vff:VITFI_CDS0812"/>
<dbReference type="InterPro" id="IPR013830">
    <property type="entry name" value="SGNH_hydro"/>
</dbReference>
<dbReference type="SUPFAM" id="SSF52266">
    <property type="entry name" value="SGNH hydrolase"/>
    <property type="match status" value="1"/>
</dbReference>
<protein>
    <recommendedName>
        <fullName evidence="1">SGNH hydrolase-type esterase domain-containing protein</fullName>
    </recommendedName>
</protein>